<dbReference type="Gene3D" id="3.30.70.330">
    <property type="match status" value="2"/>
</dbReference>
<dbReference type="GeneID" id="96084042"/>
<dbReference type="PANTHER" id="PTHR23236">
    <property type="entry name" value="EUKARYOTIC TRANSLATION INITIATION FACTOR 4B/4H"/>
    <property type="match status" value="1"/>
</dbReference>
<evidence type="ECO:0000256" key="1">
    <source>
        <dbReference type="ARBA" id="ARBA00022884"/>
    </source>
</evidence>
<protein>
    <recommendedName>
        <fullName evidence="3">RRM domain-containing protein</fullName>
    </recommendedName>
</protein>
<evidence type="ECO:0000259" key="3">
    <source>
        <dbReference type="PROSITE" id="PS50102"/>
    </source>
</evidence>
<accession>A0ABR3UMQ8</accession>
<sequence length="395" mass="44391">MSTIVSISRLPLKTEPYLILLGFWDTSKDEIKDDIKDIYSPPGGGDCARVVFNTHGIAKKFVEHFDNSSFGVTDLRVIIRLRDEPEAELVKGFPNRLSDYLRARENGTLSRTVEITGLPKRHTLRNLSKLMQPINDHAYGIEESNYAELVRILKGEPPVHRYVEGIETVRSRCAEPGVALRQLYTHSMAISLVYLLNGTYWREKMVIARRVPDERMEKIISKEAAEKDVVLFVGGIRIGATVADVRDIFKDVHLCDVTLPPGDRNFCFVVIRKWDASAVLARFGNGLQWHGYTIRVSVSHRENRKTKSSLGVVGEPPAALPQDTTDLKLNNLPYDVAESDVRTFFAGFTVTKIVLKQGYAFVRIATSEVGRAMELSGKTVGGRKISVKVSQSRMW</sequence>
<reference evidence="4 5" key="1">
    <citation type="submission" date="2024-09" db="EMBL/GenBank/DDBJ databases">
        <title>T2T genomes of carrot and Alternaria dauci and their utility for understanding host-pathogen interaction during carrot leaf blight disease.</title>
        <authorList>
            <person name="Liu W."/>
            <person name="Xu S."/>
            <person name="Ou C."/>
            <person name="Liu X."/>
            <person name="Zhuang F."/>
            <person name="Deng X.W."/>
        </authorList>
    </citation>
    <scope>NUCLEOTIDE SEQUENCE [LARGE SCALE GENOMIC DNA]</scope>
    <source>
        <strain evidence="4 5">A2016</strain>
    </source>
</reference>
<dbReference type="Pfam" id="PF00076">
    <property type="entry name" value="RRM_1"/>
    <property type="match status" value="1"/>
</dbReference>
<dbReference type="InterPro" id="IPR035979">
    <property type="entry name" value="RBD_domain_sf"/>
</dbReference>
<evidence type="ECO:0000256" key="2">
    <source>
        <dbReference type="PROSITE-ProRule" id="PRU00176"/>
    </source>
</evidence>
<keyword evidence="5" id="KW-1185">Reference proteome</keyword>
<dbReference type="EMBL" id="JBHGVX010000003">
    <property type="protein sequence ID" value="KAL1797114.1"/>
    <property type="molecule type" value="Genomic_DNA"/>
</dbReference>
<keyword evidence="1 2" id="KW-0694">RNA-binding</keyword>
<name>A0ABR3UMQ8_9PLEO</name>
<dbReference type="InterPro" id="IPR012677">
    <property type="entry name" value="Nucleotide-bd_a/b_plait_sf"/>
</dbReference>
<dbReference type="SUPFAM" id="SSF54928">
    <property type="entry name" value="RNA-binding domain, RBD"/>
    <property type="match status" value="2"/>
</dbReference>
<evidence type="ECO:0000313" key="5">
    <source>
        <dbReference type="Proteomes" id="UP001578633"/>
    </source>
</evidence>
<dbReference type="PANTHER" id="PTHR23236:SF11">
    <property type="entry name" value="EUKARYOTIC TRANSLATION INITIATION FACTOR 4H"/>
    <property type="match status" value="1"/>
</dbReference>
<feature type="domain" description="RRM" evidence="3">
    <location>
        <begin position="325"/>
        <end position="392"/>
    </location>
</feature>
<organism evidence="4 5">
    <name type="scientific">Alternaria dauci</name>
    <dbReference type="NCBI Taxonomy" id="48095"/>
    <lineage>
        <taxon>Eukaryota</taxon>
        <taxon>Fungi</taxon>
        <taxon>Dikarya</taxon>
        <taxon>Ascomycota</taxon>
        <taxon>Pezizomycotina</taxon>
        <taxon>Dothideomycetes</taxon>
        <taxon>Pleosporomycetidae</taxon>
        <taxon>Pleosporales</taxon>
        <taxon>Pleosporineae</taxon>
        <taxon>Pleosporaceae</taxon>
        <taxon>Alternaria</taxon>
        <taxon>Alternaria sect. Porri</taxon>
    </lineage>
</organism>
<dbReference type="Proteomes" id="UP001578633">
    <property type="component" value="Chromosome 3"/>
</dbReference>
<dbReference type="SMART" id="SM00360">
    <property type="entry name" value="RRM"/>
    <property type="match status" value="2"/>
</dbReference>
<dbReference type="RefSeq" id="XP_069307698.1">
    <property type="nucleotide sequence ID" value="XM_069450093.1"/>
</dbReference>
<proteinExistence type="predicted"/>
<dbReference type="PROSITE" id="PS50102">
    <property type="entry name" value="RRM"/>
    <property type="match status" value="1"/>
</dbReference>
<evidence type="ECO:0000313" key="4">
    <source>
        <dbReference type="EMBL" id="KAL1797114.1"/>
    </source>
</evidence>
<gene>
    <name evidence="4" type="ORF">ACET3X_003720</name>
</gene>
<comment type="caution">
    <text evidence="4">The sequence shown here is derived from an EMBL/GenBank/DDBJ whole genome shotgun (WGS) entry which is preliminary data.</text>
</comment>
<dbReference type="InterPro" id="IPR000504">
    <property type="entry name" value="RRM_dom"/>
</dbReference>